<dbReference type="InParanoid" id="D8IEF1"/>
<dbReference type="eggNOG" id="COG1232">
    <property type="taxonomic scope" value="Bacteria"/>
</dbReference>
<keyword evidence="3" id="KW-1185">Reference proteome</keyword>
<dbReference type="GO" id="GO:0008767">
    <property type="term" value="F:UDP-galactopyranose mutase activity"/>
    <property type="evidence" value="ECO:0007669"/>
    <property type="project" value="TreeGrafter"/>
</dbReference>
<dbReference type="EMBL" id="CP002025">
    <property type="protein sequence ID" value="ADK31524.1"/>
    <property type="molecule type" value="Genomic_DNA"/>
</dbReference>
<gene>
    <name evidence="2" type="ordered locus">BP951000_1541</name>
</gene>
<dbReference type="GO" id="GO:0005829">
    <property type="term" value="C:cytosol"/>
    <property type="evidence" value="ECO:0007669"/>
    <property type="project" value="TreeGrafter"/>
</dbReference>
<sequence length="500" mass="58201">MVNNKKIVIIGAGPAGLTAAYELLKKNENLKVDIYEETNVIGGISQTVNNNGNRMDIGGHRFFSKSDKVMNFWLNIMPEESKDLNPENIDRVMLIRNRLSRIFFLKKLFNYPVTLSKDLIFNLGFLRCTKIGFSYIKSSLFPYKKVDSLEKFYINRFGRELYNLFFRDYTEKVWGVKPSELSPDWGAQRVKGLSVWKTIINALKPKKKSNDIKQKGVETSLIEKFLYPKYGPGQLWETVAKEIENMGGKIYFNKKIDKIKIENNKIISIASNDNETIDNIDYLISTMPVKDLIHSISSMSQIPQDVSTIASKLQYRDFITVGLLLKDIALHNKDGVVKDNWIYIQEPYVKVARLQLFNNWSPYMVSDKKLHYVGMEYMCFENDELWSMSDDEFIKFAIGEMKSLKLIRDEDIVSSNVVRIRKAYPSYTGVYNEFYKIKEYTEKIDNLFLIGRNGMHRYNNMDHSMLSAMEAVNCIINENMDKSSIWNINTEEEYHEEKSN</sequence>
<dbReference type="NCBIfam" id="NF005548">
    <property type="entry name" value="PRK07208.1-4"/>
    <property type="match status" value="1"/>
</dbReference>
<evidence type="ECO:0000259" key="1">
    <source>
        <dbReference type="Pfam" id="PF01593"/>
    </source>
</evidence>
<dbReference type="HOGENOM" id="CLU_026719_1_0_12"/>
<dbReference type="NCBIfam" id="NF005546">
    <property type="entry name" value="PRK07208.1-2"/>
    <property type="match status" value="1"/>
</dbReference>
<dbReference type="PANTHER" id="PTHR21197">
    <property type="entry name" value="UDP-GALACTOPYRANOSE MUTASE"/>
    <property type="match status" value="1"/>
</dbReference>
<proteinExistence type="predicted"/>
<organism evidence="2 3">
    <name type="scientific">Brachyspira pilosicoli (strain ATCC BAA-1826 / 95/1000)</name>
    <dbReference type="NCBI Taxonomy" id="759914"/>
    <lineage>
        <taxon>Bacteria</taxon>
        <taxon>Pseudomonadati</taxon>
        <taxon>Spirochaetota</taxon>
        <taxon>Spirochaetia</taxon>
        <taxon>Brachyspirales</taxon>
        <taxon>Brachyspiraceae</taxon>
        <taxon>Brachyspira</taxon>
    </lineage>
</organism>
<evidence type="ECO:0000313" key="3">
    <source>
        <dbReference type="Proteomes" id="UP000000332"/>
    </source>
</evidence>
<accession>D8IEF1</accession>
<protein>
    <submittedName>
        <fullName evidence="2">FAD-binding domain protein</fullName>
    </submittedName>
</protein>
<dbReference type="KEGG" id="bpo:BP951000_1541"/>
<dbReference type="SUPFAM" id="SSF51971">
    <property type="entry name" value="Nucleotide-binding domain"/>
    <property type="match status" value="1"/>
</dbReference>
<dbReference type="AlphaFoldDB" id="D8IEF1"/>
<evidence type="ECO:0000313" key="2">
    <source>
        <dbReference type="EMBL" id="ADK31524.1"/>
    </source>
</evidence>
<dbReference type="InterPro" id="IPR002937">
    <property type="entry name" value="Amino_oxidase"/>
</dbReference>
<dbReference type="PANTHER" id="PTHR21197:SF0">
    <property type="entry name" value="UDP-GALACTOPYRANOSE MUTASE"/>
    <property type="match status" value="1"/>
</dbReference>
<dbReference type="STRING" id="759914.BP951000_1541"/>
<dbReference type="GeneID" id="56440104"/>
<dbReference type="Pfam" id="PF01593">
    <property type="entry name" value="Amino_oxidase"/>
    <property type="match status" value="1"/>
</dbReference>
<dbReference type="RefSeq" id="WP_013244474.1">
    <property type="nucleotide sequence ID" value="NC_014330.1"/>
</dbReference>
<dbReference type="Proteomes" id="UP000000332">
    <property type="component" value="Chromosome"/>
</dbReference>
<dbReference type="InterPro" id="IPR036188">
    <property type="entry name" value="FAD/NAD-bd_sf"/>
</dbReference>
<dbReference type="GO" id="GO:0050660">
    <property type="term" value="F:flavin adenine dinucleotide binding"/>
    <property type="evidence" value="ECO:0007669"/>
    <property type="project" value="TreeGrafter"/>
</dbReference>
<dbReference type="GO" id="GO:0016491">
    <property type="term" value="F:oxidoreductase activity"/>
    <property type="evidence" value="ECO:0007669"/>
    <property type="project" value="InterPro"/>
</dbReference>
<name>D8IEF1_BRAP9</name>
<dbReference type="PRINTS" id="PR00419">
    <property type="entry name" value="ADXRDTASE"/>
</dbReference>
<feature type="domain" description="Amine oxidase" evidence="1">
    <location>
        <begin position="15"/>
        <end position="476"/>
    </location>
</feature>
<dbReference type="Gene3D" id="3.50.50.60">
    <property type="entry name" value="FAD/NAD(P)-binding domain"/>
    <property type="match status" value="1"/>
</dbReference>
<reference evidence="2 3" key="1">
    <citation type="journal article" date="2010" name="PLoS ONE">
        <title>The complete genome sequence of the pathogenic intestinal spirochete Brachyspira pilosicoli and comparison with other Brachyspira genomes.</title>
        <authorList>
            <person name="Wanchanthuek P."/>
            <person name="Bellgard M.I."/>
            <person name="La T."/>
            <person name="Ryan K."/>
            <person name="Moolhuijzen P."/>
            <person name="Chapman B."/>
            <person name="Black M."/>
            <person name="Schibeci D."/>
            <person name="Hunter A."/>
            <person name="Barrero R."/>
            <person name="Phillips N.D."/>
            <person name="Hampson D.J."/>
        </authorList>
    </citation>
    <scope>NUCLEOTIDE SEQUENCE [LARGE SCALE GENOMIC DNA]</scope>
    <source>
        <strain evidence="3">ATCC BAA-1826 / 95/1000</strain>
    </source>
</reference>